<sequence>MTVVIPVDLLEPSFLSLEIAVIAPRFFNLLMCITYVLH</sequence>
<name>A0A822N7K7_9VIBR</name>
<organism evidence="2 3">
    <name type="scientific">Vibrio crassostreae</name>
    <dbReference type="NCBI Taxonomy" id="246167"/>
    <lineage>
        <taxon>Bacteria</taxon>
        <taxon>Pseudomonadati</taxon>
        <taxon>Pseudomonadota</taxon>
        <taxon>Gammaproteobacteria</taxon>
        <taxon>Vibrionales</taxon>
        <taxon>Vibrionaceae</taxon>
        <taxon>Vibrio</taxon>
    </lineage>
</organism>
<evidence type="ECO:0000313" key="2">
    <source>
        <dbReference type="EMBL" id="CDT68027.1"/>
    </source>
</evidence>
<comment type="caution">
    <text evidence="2">The sequence shown here is derived from an EMBL/GenBank/DDBJ whole genome shotgun (WGS) entry which is preliminary data.</text>
</comment>
<evidence type="ECO:0000313" key="3">
    <source>
        <dbReference type="Proteomes" id="UP000049495"/>
    </source>
</evidence>
<keyword evidence="1" id="KW-1133">Transmembrane helix</keyword>
<keyword evidence="1" id="KW-0472">Membrane</keyword>
<reference evidence="3" key="1">
    <citation type="submission" date="2014-06" db="EMBL/GenBank/DDBJ databases">
        <authorList>
            <person name="Le Roux Frederique"/>
        </authorList>
    </citation>
    <scope>NUCLEOTIDE SEQUENCE [LARGE SCALE GENOMIC DNA]</scope>
    <source>
        <strain evidence="3">J5-5</strain>
    </source>
</reference>
<proteinExistence type="predicted"/>
<dbReference type="AlphaFoldDB" id="A0A822N7K7"/>
<evidence type="ECO:0000256" key="1">
    <source>
        <dbReference type="SAM" id="Phobius"/>
    </source>
</evidence>
<dbReference type="Proteomes" id="UP000049495">
    <property type="component" value="Unassembled WGS sequence"/>
</dbReference>
<accession>A0A822N7K7</accession>
<gene>
    <name evidence="2" type="ORF">VCR5J5_780006</name>
</gene>
<feature type="transmembrane region" description="Helical" evidence="1">
    <location>
        <begin position="14"/>
        <end position="37"/>
    </location>
</feature>
<keyword evidence="1" id="KW-0812">Transmembrane</keyword>
<dbReference type="EMBL" id="CCJV01000142">
    <property type="protein sequence ID" value="CDT68027.1"/>
    <property type="molecule type" value="Genomic_DNA"/>
</dbReference>
<protein>
    <submittedName>
        <fullName evidence="2">Uncharacterized protein</fullName>
    </submittedName>
</protein>